<name>A0A4Y7KP80_PAPSO</name>
<accession>A0A4Y7KP80</accession>
<evidence type="ECO:0000256" key="1">
    <source>
        <dbReference type="SAM" id="MobiDB-lite"/>
    </source>
</evidence>
<feature type="compositionally biased region" description="Low complexity" evidence="1">
    <location>
        <begin position="27"/>
        <end position="43"/>
    </location>
</feature>
<sequence length="134" mass="15233">MDKFVIKRKITSEEFLSSSITSDVTDPQQVPSISSTQVPSSSSAHGPKVPYADVLSPQAAATVIDEEVSRWDLQTDPAMRKPILSYHPNDQDKVRRAYIVRVGFFGKVYKVFFWVTMLHRRWFFGTFVDISTST</sequence>
<dbReference type="EMBL" id="CM010722">
    <property type="protein sequence ID" value="RZC73749.1"/>
    <property type="molecule type" value="Genomic_DNA"/>
</dbReference>
<feature type="region of interest" description="Disordered" evidence="1">
    <location>
        <begin position="20"/>
        <end position="50"/>
    </location>
</feature>
<proteinExistence type="predicted"/>
<dbReference type="AlphaFoldDB" id="A0A4Y7KP80"/>
<keyword evidence="3" id="KW-1185">Reference proteome</keyword>
<evidence type="ECO:0000313" key="2">
    <source>
        <dbReference type="EMBL" id="RZC73749.1"/>
    </source>
</evidence>
<protein>
    <submittedName>
        <fullName evidence="2">Uncharacterized protein</fullName>
    </submittedName>
</protein>
<gene>
    <name evidence="2" type="ORF">C5167_049230</name>
</gene>
<organism evidence="2 3">
    <name type="scientific">Papaver somniferum</name>
    <name type="common">Opium poppy</name>
    <dbReference type="NCBI Taxonomy" id="3469"/>
    <lineage>
        <taxon>Eukaryota</taxon>
        <taxon>Viridiplantae</taxon>
        <taxon>Streptophyta</taxon>
        <taxon>Embryophyta</taxon>
        <taxon>Tracheophyta</taxon>
        <taxon>Spermatophyta</taxon>
        <taxon>Magnoliopsida</taxon>
        <taxon>Ranunculales</taxon>
        <taxon>Papaveraceae</taxon>
        <taxon>Papaveroideae</taxon>
        <taxon>Papaver</taxon>
    </lineage>
</organism>
<dbReference type="Proteomes" id="UP000316621">
    <property type="component" value="Chromosome 8"/>
</dbReference>
<reference evidence="2 3" key="1">
    <citation type="journal article" date="2018" name="Science">
        <title>The opium poppy genome and morphinan production.</title>
        <authorList>
            <person name="Guo L."/>
            <person name="Winzer T."/>
            <person name="Yang X."/>
            <person name="Li Y."/>
            <person name="Ning Z."/>
            <person name="He Z."/>
            <person name="Teodor R."/>
            <person name="Lu Y."/>
            <person name="Bowser T.A."/>
            <person name="Graham I.A."/>
            <person name="Ye K."/>
        </authorList>
    </citation>
    <scope>NUCLEOTIDE SEQUENCE [LARGE SCALE GENOMIC DNA]</scope>
    <source>
        <strain evidence="3">cv. HN1</strain>
        <tissue evidence="2">Leaves</tissue>
    </source>
</reference>
<dbReference type="Gramene" id="RZC73749">
    <property type="protein sequence ID" value="RZC73749"/>
    <property type="gene ID" value="C5167_049230"/>
</dbReference>
<evidence type="ECO:0000313" key="3">
    <source>
        <dbReference type="Proteomes" id="UP000316621"/>
    </source>
</evidence>